<dbReference type="OrthoDB" id="286814at2759"/>
<gene>
    <name evidence="2" type="ORF">JAAARDRAFT_579497</name>
</gene>
<name>A0A067QCT2_9AGAM</name>
<evidence type="ECO:0008006" key="4">
    <source>
        <dbReference type="Google" id="ProtNLM"/>
    </source>
</evidence>
<protein>
    <recommendedName>
        <fullName evidence="4">Cyclin N-terminal domain-containing protein</fullName>
    </recommendedName>
</protein>
<feature type="compositionally biased region" description="Low complexity" evidence="1">
    <location>
        <begin position="391"/>
        <end position="406"/>
    </location>
</feature>
<dbReference type="EMBL" id="KL197713">
    <property type="protein sequence ID" value="KDQ61322.1"/>
    <property type="molecule type" value="Genomic_DNA"/>
</dbReference>
<dbReference type="PANTHER" id="PTHR15615:SF36">
    <property type="entry name" value="PHO85 CYCLIN-5"/>
    <property type="match status" value="1"/>
</dbReference>
<dbReference type="Proteomes" id="UP000027265">
    <property type="component" value="Unassembled WGS sequence"/>
</dbReference>
<proteinExistence type="predicted"/>
<dbReference type="GO" id="GO:0019901">
    <property type="term" value="F:protein kinase binding"/>
    <property type="evidence" value="ECO:0007669"/>
    <property type="project" value="InterPro"/>
</dbReference>
<feature type="region of interest" description="Disordered" evidence="1">
    <location>
        <begin position="380"/>
        <end position="409"/>
    </location>
</feature>
<dbReference type="InterPro" id="IPR013922">
    <property type="entry name" value="Cyclin_PHO80-like"/>
</dbReference>
<evidence type="ECO:0000256" key="1">
    <source>
        <dbReference type="SAM" id="MobiDB-lite"/>
    </source>
</evidence>
<reference evidence="3" key="1">
    <citation type="journal article" date="2014" name="Proc. Natl. Acad. Sci. U.S.A.">
        <title>Extensive sampling of basidiomycete genomes demonstrates inadequacy of the white-rot/brown-rot paradigm for wood decay fungi.</title>
        <authorList>
            <person name="Riley R."/>
            <person name="Salamov A.A."/>
            <person name="Brown D.W."/>
            <person name="Nagy L.G."/>
            <person name="Floudas D."/>
            <person name="Held B.W."/>
            <person name="Levasseur A."/>
            <person name="Lombard V."/>
            <person name="Morin E."/>
            <person name="Otillar R."/>
            <person name="Lindquist E.A."/>
            <person name="Sun H."/>
            <person name="LaButti K.M."/>
            <person name="Schmutz J."/>
            <person name="Jabbour D."/>
            <person name="Luo H."/>
            <person name="Baker S.E."/>
            <person name="Pisabarro A.G."/>
            <person name="Walton J.D."/>
            <person name="Blanchette R.A."/>
            <person name="Henrissat B."/>
            <person name="Martin F."/>
            <person name="Cullen D."/>
            <person name="Hibbett D.S."/>
            <person name="Grigoriev I.V."/>
        </authorList>
    </citation>
    <scope>NUCLEOTIDE SEQUENCE [LARGE SCALE GENOMIC DNA]</scope>
    <source>
        <strain evidence="3">MUCL 33604</strain>
    </source>
</reference>
<dbReference type="PANTHER" id="PTHR15615">
    <property type="match status" value="1"/>
</dbReference>
<evidence type="ECO:0000313" key="2">
    <source>
        <dbReference type="EMBL" id="KDQ61322.1"/>
    </source>
</evidence>
<dbReference type="GO" id="GO:0005634">
    <property type="term" value="C:nucleus"/>
    <property type="evidence" value="ECO:0007669"/>
    <property type="project" value="TreeGrafter"/>
</dbReference>
<dbReference type="STRING" id="933084.A0A067QCT2"/>
<sequence length="506" mass="54561">MFMIFYVIQTSSSSVDPCVSLLSSQAMSNLVPMKGFVHEVLRRSRTSGCVLQTALCYLEAIRSKVPKLVQQEKLGEGVSDDKESDNRIVRIEDLLEEVDHTQSYASPDSIASEDSDTMDTVRIQDGCGQPQSHDPFAQSQVPSTSNPVMIEGLAKKPKGPSAPLPPLPTLLSPLLCPRRTFLASLILASKFMQDCCYSNRAWANLSGLPPREIGRCERALGDALEWRLWVGKMPVRTLTKSKSDGDLSPNKRYQAPARNLGPTISPLTLASQDVPLRDPSLLRMPASMPMSVPPRTSSLRRSATLPTLRDANASSYFHQDVLRAPSFAPPPVPDLASLDPTPLGVAATMFSLYGAMGGPSPPWTIPPPSSSSYPPVSYLSNAHSPSPPTPTLSFSPSSSSTSSDSLSEGERTIQMTTFTDADVQTPMPHCPSLLGYGYPYPSQFADKPSVSPWLPAVQSSSYGYGDVSTLSFDGFRATDGGDSSNYFIPTGGVSDYASIVGGWMYC</sequence>
<dbReference type="AlphaFoldDB" id="A0A067QCT2"/>
<dbReference type="GO" id="GO:0016538">
    <property type="term" value="F:cyclin-dependent protein serine/threonine kinase regulator activity"/>
    <property type="evidence" value="ECO:0007669"/>
    <property type="project" value="TreeGrafter"/>
</dbReference>
<dbReference type="InParanoid" id="A0A067QCT2"/>
<dbReference type="Gene3D" id="1.10.472.10">
    <property type="entry name" value="Cyclin-like"/>
    <property type="match status" value="1"/>
</dbReference>
<organism evidence="2 3">
    <name type="scientific">Jaapia argillacea MUCL 33604</name>
    <dbReference type="NCBI Taxonomy" id="933084"/>
    <lineage>
        <taxon>Eukaryota</taxon>
        <taxon>Fungi</taxon>
        <taxon>Dikarya</taxon>
        <taxon>Basidiomycota</taxon>
        <taxon>Agaricomycotina</taxon>
        <taxon>Agaricomycetes</taxon>
        <taxon>Agaricomycetidae</taxon>
        <taxon>Jaapiales</taxon>
        <taxon>Jaapiaceae</taxon>
        <taxon>Jaapia</taxon>
    </lineage>
</organism>
<dbReference type="HOGENOM" id="CLU_538681_0_0_1"/>
<accession>A0A067QCT2</accession>
<dbReference type="GO" id="GO:0000307">
    <property type="term" value="C:cyclin-dependent protein kinase holoenzyme complex"/>
    <property type="evidence" value="ECO:0007669"/>
    <property type="project" value="TreeGrafter"/>
</dbReference>
<keyword evidence="3" id="KW-1185">Reference proteome</keyword>
<evidence type="ECO:0000313" key="3">
    <source>
        <dbReference type="Proteomes" id="UP000027265"/>
    </source>
</evidence>
<dbReference type="CDD" id="cd20557">
    <property type="entry name" value="CYCLIN_ScPCL1-like"/>
    <property type="match status" value="1"/>
</dbReference>